<evidence type="ECO:0000313" key="4">
    <source>
        <dbReference type="EMBL" id="KAF0677218.1"/>
    </source>
</evidence>
<dbReference type="SUPFAM" id="SSF55729">
    <property type="entry name" value="Acyl-CoA N-acyltransferases (Nat)"/>
    <property type="match status" value="1"/>
</dbReference>
<protein>
    <submittedName>
        <fullName evidence="4">Phospholipiddiacylglycerol acyltransferase</fullName>
        <ecNumber evidence="4">2.3.1.158</ecNumber>
    </submittedName>
</protein>
<proteinExistence type="predicted"/>
<dbReference type="OrthoDB" id="281808at2"/>
<dbReference type="Gene3D" id="3.40.630.30">
    <property type="match status" value="1"/>
</dbReference>
<reference evidence="4" key="1">
    <citation type="submission" date="2013-03" db="EMBL/GenBank/DDBJ databases">
        <title>Genome Sequence of the Profundibacterium mesophilum strain KAUST100406-0324T from Red Sea, a novel genus in the family Rhodobacteraceae.</title>
        <authorList>
            <person name="Essack M."/>
            <person name="Alam I."/>
            <person name="Lafi F."/>
            <person name="Alawi W."/>
            <person name="Kamanu F."/>
            <person name="Al-Suwailem A."/>
            <person name="Lee O.O."/>
            <person name="Xu Y."/>
            <person name="Bajic V."/>
            <person name="Qian P.-Y."/>
            <person name="Archer J."/>
        </authorList>
    </citation>
    <scope>NUCLEOTIDE SEQUENCE</scope>
    <source>
        <strain evidence="4">KAUST100406-0324</strain>
    </source>
</reference>
<dbReference type="EC" id="2.3.1.158" evidence="4"/>
<comment type="caution">
    <text evidence="4">The sequence shown here is derived from an EMBL/GenBank/DDBJ whole genome shotgun (WGS) entry which is preliminary data.</text>
</comment>
<dbReference type="PANTHER" id="PTHR43877:SF2">
    <property type="entry name" value="AMINOALKYLPHOSPHONATE N-ACETYLTRANSFERASE-RELATED"/>
    <property type="match status" value="1"/>
</dbReference>
<dbReference type="EMBL" id="APKE01000007">
    <property type="protein sequence ID" value="KAF0677218.1"/>
    <property type="molecule type" value="Genomic_DNA"/>
</dbReference>
<evidence type="ECO:0000259" key="3">
    <source>
        <dbReference type="PROSITE" id="PS51186"/>
    </source>
</evidence>
<dbReference type="CDD" id="cd04301">
    <property type="entry name" value="NAT_SF"/>
    <property type="match status" value="1"/>
</dbReference>
<evidence type="ECO:0000313" key="5">
    <source>
        <dbReference type="Proteomes" id="UP000698242"/>
    </source>
</evidence>
<dbReference type="InterPro" id="IPR016181">
    <property type="entry name" value="Acyl_CoA_acyltransferase"/>
</dbReference>
<sequence length="163" mass="17929">MTNLRLATPEDVGAIEAIAREAYEPYVSQIGRKPAPLVEDYAAMVDRGVTDVAEDAGGICGFVILMLNGGARLDNVAVSRRSRGKGVGRALIAHAERMAQEAGHDEITLYTNEKMTENLALYPRLGYRETHRATEMGLNRVYFAKALAGHPAKPPRHRSRENR</sequence>
<dbReference type="PROSITE" id="PS51186">
    <property type="entry name" value="GNAT"/>
    <property type="match status" value="1"/>
</dbReference>
<keyword evidence="2 4" id="KW-0012">Acyltransferase</keyword>
<organism evidence="4 5">
    <name type="scientific">Profundibacterium mesophilum KAUST100406-0324</name>
    <dbReference type="NCBI Taxonomy" id="1037889"/>
    <lineage>
        <taxon>Bacteria</taxon>
        <taxon>Pseudomonadati</taxon>
        <taxon>Pseudomonadota</taxon>
        <taxon>Alphaproteobacteria</taxon>
        <taxon>Rhodobacterales</taxon>
        <taxon>Roseobacteraceae</taxon>
        <taxon>Profundibacterium</taxon>
    </lineage>
</organism>
<dbReference type="Pfam" id="PF13508">
    <property type="entry name" value="Acetyltransf_7"/>
    <property type="match status" value="1"/>
</dbReference>
<dbReference type="Proteomes" id="UP000698242">
    <property type="component" value="Unassembled WGS sequence"/>
</dbReference>
<dbReference type="PANTHER" id="PTHR43877">
    <property type="entry name" value="AMINOALKYLPHOSPHONATE N-ACETYLTRANSFERASE-RELATED-RELATED"/>
    <property type="match status" value="1"/>
</dbReference>
<name>A0A921TDV3_9RHOB</name>
<dbReference type="InterPro" id="IPR050832">
    <property type="entry name" value="Bact_Acetyltransf"/>
</dbReference>
<dbReference type="AlphaFoldDB" id="A0A921TDV3"/>
<accession>A0A921TDV3</accession>
<gene>
    <name evidence="4" type="ORF">PMES_00535</name>
</gene>
<dbReference type="GO" id="GO:0046027">
    <property type="term" value="F:phospholipid:diacylglycerol acyltransferase activity"/>
    <property type="evidence" value="ECO:0007669"/>
    <property type="project" value="UniProtKB-EC"/>
</dbReference>
<keyword evidence="1 4" id="KW-0808">Transferase</keyword>
<evidence type="ECO:0000256" key="2">
    <source>
        <dbReference type="ARBA" id="ARBA00023315"/>
    </source>
</evidence>
<dbReference type="RefSeq" id="WP_159963981.1">
    <property type="nucleotide sequence ID" value="NZ_APKE01000007.1"/>
</dbReference>
<evidence type="ECO:0000256" key="1">
    <source>
        <dbReference type="ARBA" id="ARBA00022679"/>
    </source>
</evidence>
<dbReference type="InterPro" id="IPR000182">
    <property type="entry name" value="GNAT_dom"/>
</dbReference>
<keyword evidence="5" id="KW-1185">Reference proteome</keyword>
<feature type="domain" description="N-acetyltransferase" evidence="3">
    <location>
        <begin position="2"/>
        <end position="148"/>
    </location>
</feature>